<dbReference type="Pfam" id="PF18102">
    <property type="entry name" value="DTC"/>
    <property type="match status" value="1"/>
</dbReference>
<dbReference type="InterPro" id="IPR037197">
    <property type="entry name" value="WWE_dom_sf"/>
</dbReference>
<organism evidence="13 14">
    <name type="scientific">Ceratopteris richardii</name>
    <name type="common">Triangle waterfern</name>
    <dbReference type="NCBI Taxonomy" id="49495"/>
    <lineage>
        <taxon>Eukaryota</taxon>
        <taxon>Viridiplantae</taxon>
        <taxon>Streptophyta</taxon>
        <taxon>Embryophyta</taxon>
        <taxon>Tracheophyta</taxon>
        <taxon>Polypodiopsida</taxon>
        <taxon>Polypodiidae</taxon>
        <taxon>Polypodiales</taxon>
        <taxon>Pteridineae</taxon>
        <taxon>Pteridaceae</taxon>
        <taxon>Parkerioideae</taxon>
        <taxon>Ceratopteris</taxon>
    </lineage>
</organism>
<keyword evidence="14" id="KW-1185">Reference proteome</keyword>
<dbReference type="PROSITE" id="PS50089">
    <property type="entry name" value="ZF_RING_2"/>
    <property type="match status" value="1"/>
</dbReference>
<keyword evidence="5" id="KW-0808">Transferase</keyword>
<evidence type="ECO:0000256" key="1">
    <source>
        <dbReference type="ARBA" id="ARBA00000900"/>
    </source>
</evidence>
<comment type="similarity">
    <text evidence="3">Belongs to the Deltex family.</text>
</comment>
<dbReference type="AlphaFoldDB" id="A0A8T2UBF6"/>
<evidence type="ECO:0000256" key="9">
    <source>
        <dbReference type="PROSITE-ProRule" id="PRU00175"/>
    </source>
</evidence>
<dbReference type="GO" id="GO:0061630">
    <property type="term" value="F:ubiquitin protein ligase activity"/>
    <property type="evidence" value="ECO:0007669"/>
    <property type="project" value="UniProtKB-EC"/>
</dbReference>
<keyword evidence="9" id="KW-0862">Zinc</keyword>
<evidence type="ECO:0000313" key="13">
    <source>
        <dbReference type="EMBL" id="KAH7429829.1"/>
    </source>
</evidence>
<keyword evidence="6" id="KW-0479">Metal-binding</keyword>
<feature type="region of interest" description="Disordered" evidence="10">
    <location>
        <begin position="1"/>
        <end position="26"/>
    </location>
</feature>
<dbReference type="SMART" id="SM00184">
    <property type="entry name" value="RING"/>
    <property type="match status" value="1"/>
</dbReference>
<dbReference type="GO" id="GO:0008270">
    <property type="term" value="F:zinc ion binding"/>
    <property type="evidence" value="ECO:0007669"/>
    <property type="project" value="UniProtKB-KW"/>
</dbReference>
<dbReference type="EMBL" id="CM035414">
    <property type="protein sequence ID" value="KAH7429829.1"/>
    <property type="molecule type" value="Genomic_DNA"/>
</dbReference>
<dbReference type="SMART" id="SM00678">
    <property type="entry name" value="WWE"/>
    <property type="match status" value="2"/>
</dbReference>
<keyword evidence="8" id="KW-0914">Notch signaling pathway</keyword>
<dbReference type="InterPro" id="IPR039398">
    <property type="entry name" value="Deltex_fam"/>
</dbReference>
<dbReference type="Proteomes" id="UP000825935">
    <property type="component" value="Chromosome 9"/>
</dbReference>
<feature type="domain" description="WWE" evidence="12">
    <location>
        <begin position="18"/>
        <end position="99"/>
    </location>
</feature>
<keyword evidence="7" id="KW-0677">Repeat</keyword>
<dbReference type="InterPro" id="IPR001841">
    <property type="entry name" value="Znf_RING"/>
</dbReference>
<evidence type="ECO:0000256" key="7">
    <source>
        <dbReference type="ARBA" id="ARBA00022737"/>
    </source>
</evidence>
<evidence type="ECO:0000313" key="14">
    <source>
        <dbReference type="Proteomes" id="UP000825935"/>
    </source>
</evidence>
<dbReference type="EC" id="2.3.2.27" evidence="4"/>
<dbReference type="InterPro" id="IPR039399">
    <property type="entry name" value="Deltex_C_sf"/>
</dbReference>
<feature type="domain" description="RING-type" evidence="11">
    <location>
        <begin position="238"/>
        <end position="280"/>
    </location>
</feature>
<evidence type="ECO:0000259" key="12">
    <source>
        <dbReference type="PROSITE" id="PS50918"/>
    </source>
</evidence>
<proteinExistence type="inferred from homology"/>
<evidence type="ECO:0000256" key="8">
    <source>
        <dbReference type="ARBA" id="ARBA00022976"/>
    </source>
</evidence>
<evidence type="ECO:0000256" key="2">
    <source>
        <dbReference type="ARBA" id="ARBA00004906"/>
    </source>
</evidence>
<evidence type="ECO:0000256" key="4">
    <source>
        <dbReference type="ARBA" id="ARBA00012483"/>
    </source>
</evidence>
<dbReference type="SUPFAM" id="SSF117839">
    <property type="entry name" value="WWE domain"/>
    <property type="match status" value="2"/>
</dbReference>
<dbReference type="GO" id="GO:0007219">
    <property type="term" value="P:Notch signaling pathway"/>
    <property type="evidence" value="ECO:0007669"/>
    <property type="project" value="UniProtKB-KW"/>
</dbReference>
<dbReference type="CDD" id="cd09633">
    <property type="entry name" value="Deltex_C"/>
    <property type="match status" value="1"/>
</dbReference>
<protein>
    <recommendedName>
        <fullName evidence="4">RING-type E3 ubiquitin transferase</fullName>
        <ecNumber evidence="4">2.3.2.27</ecNumber>
    </recommendedName>
</protein>
<dbReference type="InterPro" id="IPR039396">
    <property type="entry name" value="Deltex_C"/>
</dbReference>
<dbReference type="InterPro" id="IPR004170">
    <property type="entry name" value="WWE_dom"/>
</dbReference>
<comment type="catalytic activity">
    <reaction evidence="1">
        <text>S-ubiquitinyl-[E2 ubiquitin-conjugating enzyme]-L-cysteine + [acceptor protein]-L-lysine = [E2 ubiquitin-conjugating enzyme]-L-cysteine + N(6)-ubiquitinyl-[acceptor protein]-L-lysine.</text>
        <dbReference type="EC" id="2.3.2.27"/>
    </reaction>
</comment>
<name>A0A8T2UBF6_CERRI</name>
<evidence type="ECO:0000256" key="6">
    <source>
        <dbReference type="ARBA" id="ARBA00022723"/>
    </source>
</evidence>
<dbReference type="Pfam" id="PF13639">
    <property type="entry name" value="zf-RING_2"/>
    <property type="match status" value="1"/>
</dbReference>
<reference evidence="13" key="1">
    <citation type="submission" date="2021-08" db="EMBL/GenBank/DDBJ databases">
        <title>WGS assembly of Ceratopteris richardii.</title>
        <authorList>
            <person name="Marchant D.B."/>
            <person name="Chen G."/>
            <person name="Jenkins J."/>
            <person name="Shu S."/>
            <person name="Leebens-Mack J."/>
            <person name="Grimwood J."/>
            <person name="Schmutz J."/>
            <person name="Soltis P."/>
            <person name="Soltis D."/>
            <person name="Chen Z.-H."/>
        </authorList>
    </citation>
    <scope>NUCLEOTIDE SEQUENCE</scope>
    <source>
        <strain evidence="13">Whitten #5841</strain>
        <tissue evidence="13">Leaf</tissue>
    </source>
</reference>
<comment type="caution">
    <text evidence="13">The sequence shown here is derived from an EMBL/GenBank/DDBJ whole genome shotgun (WGS) entry which is preliminary data.</text>
</comment>
<dbReference type="Gene3D" id="3.30.40.10">
    <property type="entry name" value="Zinc/RING finger domain, C3HC4 (zinc finger)"/>
    <property type="match status" value="1"/>
</dbReference>
<dbReference type="PANTHER" id="PTHR12622">
    <property type="entry name" value="DELTEX-RELATED"/>
    <property type="match status" value="1"/>
</dbReference>
<comment type="pathway">
    <text evidence="2">Protein modification; protein ubiquitination.</text>
</comment>
<accession>A0A8T2UBF6</accession>
<sequence length="437" mass="49090">MASSGGSCSQFQTQTSSSTEGSSSQAEGAVPHVEWDWCNDRLVWTPYSPVASSIIESVFQSGRPSVELAFRGESYSIVFEKSEIVQRNLASSRVRHVKREAMDGTPVSWLWSSKHGWNSYNSELSQNIEKAWQESNRSKKIGSRNGPAGYSFTIHMQAYLIEFEGDGTQYNTTTNYSRRVRRRLSLGNSNMQDGGETTSNHLRIAWSLTCDESCDSLAQSHYSRHMVDLADPPMTEDCAICLSGLHERPGAVKLSRCKHLYHRDCILTWFKNRPTCPKCSRICGIITGNQPCGEMHVQYLPFQVGKWEIAGYPNTDVIKITYGFPSGIQSSGHPNPGMPYIGTIRTAYLPKNRDGEEVLDLLKIAWRRRLLFCIGTSVTTGINNVVTWAGIHHKTSMKGRSSYHGYPDETYFSRVKKELEEVAVVKEENLQENGENT</sequence>
<dbReference type="GO" id="GO:0016567">
    <property type="term" value="P:protein ubiquitination"/>
    <property type="evidence" value="ECO:0007669"/>
    <property type="project" value="InterPro"/>
</dbReference>
<dbReference type="PROSITE" id="PS50918">
    <property type="entry name" value="WWE"/>
    <property type="match status" value="1"/>
</dbReference>
<gene>
    <name evidence="13" type="ORF">KP509_09G068000</name>
</gene>
<evidence type="ECO:0000256" key="3">
    <source>
        <dbReference type="ARBA" id="ARBA00009413"/>
    </source>
</evidence>
<feature type="compositionally biased region" description="Low complexity" evidence="10">
    <location>
        <begin position="1"/>
        <end position="25"/>
    </location>
</feature>
<evidence type="ECO:0000256" key="5">
    <source>
        <dbReference type="ARBA" id="ARBA00022679"/>
    </source>
</evidence>
<dbReference type="OrthoDB" id="9984778at2759"/>
<evidence type="ECO:0000256" key="10">
    <source>
        <dbReference type="SAM" id="MobiDB-lite"/>
    </source>
</evidence>
<dbReference type="Gene3D" id="3.30.390.130">
    <property type="match status" value="1"/>
</dbReference>
<dbReference type="SUPFAM" id="SSF57850">
    <property type="entry name" value="RING/U-box"/>
    <property type="match status" value="1"/>
</dbReference>
<dbReference type="Pfam" id="PF02825">
    <property type="entry name" value="WWE"/>
    <property type="match status" value="2"/>
</dbReference>
<evidence type="ECO:0000259" key="11">
    <source>
        <dbReference type="PROSITE" id="PS50089"/>
    </source>
</evidence>
<dbReference type="Gene3D" id="3.30.720.50">
    <property type="match status" value="2"/>
</dbReference>
<keyword evidence="9" id="KW-0863">Zinc-finger</keyword>
<dbReference type="InterPro" id="IPR018123">
    <property type="entry name" value="WWE-dom_subgr"/>
</dbReference>
<dbReference type="InterPro" id="IPR013083">
    <property type="entry name" value="Znf_RING/FYVE/PHD"/>
</dbReference>